<dbReference type="EMBL" id="JAEVFJ010000062">
    <property type="protein sequence ID" value="KAH8077761.1"/>
    <property type="molecule type" value="Genomic_DNA"/>
</dbReference>
<sequence length="201" mass="22988">MLVLIGRMTSCRACKRVHKVHRPEPDGVADTWIFMGQSTSSALFCGCIRLSTNFGRLRICFCVLMSNLAEQEQYKLHAYLTFSPSLFPLDITSLVFRMIRARVRMGWSGLWSEWGPSATYTKALQSRKPPRRLMSSQRVSIRDISIMEYTAFGIHSIFTFQYPPKSGTNISPYHGSYPPKSDMTKTGQTWRSGARRSWRTA</sequence>
<name>A0A8K0UDD3_9AGAR</name>
<proteinExistence type="predicted"/>
<feature type="region of interest" description="Disordered" evidence="1">
    <location>
        <begin position="171"/>
        <end position="201"/>
    </location>
</feature>
<keyword evidence="3" id="KW-1185">Reference proteome</keyword>
<dbReference type="Proteomes" id="UP000813824">
    <property type="component" value="Unassembled WGS sequence"/>
</dbReference>
<dbReference type="AlphaFoldDB" id="A0A8K0UDD3"/>
<organism evidence="2 3">
    <name type="scientific">Cristinia sonorae</name>
    <dbReference type="NCBI Taxonomy" id="1940300"/>
    <lineage>
        <taxon>Eukaryota</taxon>
        <taxon>Fungi</taxon>
        <taxon>Dikarya</taxon>
        <taxon>Basidiomycota</taxon>
        <taxon>Agaricomycotina</taxon>
        <taxon>Agaricomycetes</taxon>
        <taxon>Agaricomycetidae</taxon>
        <taxon>Agaricales</taxon>
        <taxon>Pleurotineae</taxon>
        <taxon>Stephanosporaceae</taxon>
        <taxon>Cristinia</taxon>
    </lineage>
</organism>
<evidence type="ECO:0000313" key="3">
    <source>
        <dbReference type="Proteomes" id="UP000813824"/>
    </source>
</evidence>
<accession>A0A8K0UDD3</accession>
<evidence type="ECO:0000256" key="1">
    <source>
        <dbReference type="SAM" id="MobiDB-lite"/>
    </source>
</evidence>
<protein>
    <submittedName>
        <fullName evidence="2">Uncharacterized protein</fullName>
    </submittedName>
</protein>
<evidence type="ECO:0000313" key="2">
    <source>
        <dbReference type="EMBL" id="KAH8077761.1"/>
    </source>
</evidence>
<comment type="caution">
    <text evidence="2">The sequence shown here is derived from an EMBL/GenBank/DDBJ whole genome shotgun (WGS) entry which is preliminary data.</text>
</comment>
<gene>
    <name evidence="2" type="ORF">BXZ70DRAFT_696117</name>
</gene>
<reference evidence="2" key="1">
    <citation type="journal article" date="2021" name="New Phytol.">
        <title>Evolutionary innovations through gain and loss of genes in the ectomycorrhizal Boletales.</title>
        <authorList>
            <person name="Wu G."/>
            <person name="Miyauchi S."/>
            <person name="Morin E."/>
            <person name="Kuo A."/>
            <person name="Drula E."/>
            <person name="Varga T."/>
            <person name="Kohler A."/>
            <person name="Feng B."/>
            <person name="Cao Y."/>
            <person name="Lipzen A."/>
            <person name="Daum C."/>
            <person name="Hundley H."/>
            <person name="Pangilinan J."/>
            <person name="Johnson J."/>
            <person name="Barry K."/>
            <person name="LaButti K."/>
            <person name="Ng V."/>
            <person name="Ahrendt S."/>
            <person name="Min B."/>
            <person name="Choi I.G."/>
            <person name="Park H."/>
            <person name="Plett J.M."/>
            <person name="Magnuson J."/>
            <person name="Spatafora J.W."/>
            <person name="Nagy L.G."/>
            <person name="Henrissat B."/>
            <person name="Grigoriev I.V."/>
            <person name="Yang Z.L."/>
            <person name="Xu J."/>
            <person name="Martin F.M."/>
        </authorList>
    </citation>
    <scope>NUCLEOTIDE SEQUENCE</scope>
    <source>
        <strain evidence="2">KKN 215</strain>
    </source>
</reference>